<name>A0A4R5E229_9BACT</name>
<organism evidence="1 2">
    <name type="scientific">Dyadobacter psychrotolerans</name>
    <dbReference type="NCBI Taxonomy" id="2541721"/>
    <lineage>
        <taxon>Bacteria</taxon>
        <taxon>Pseudomonadati</taxon>
        <taxon>Bacteroidota</taxon>
        <taxon>Cytophagia</taxon>
        <taxon>Cytophagales</taxon>
        <taxon>Spirosomataceae</taxon>
        <taxon>Dyadobacter</taxon>
    </lineage>
</organism>
<dbReference type="PANTHER" id="PTHR43102:SF2">
    <property type="entry name" value="GAF DOMAIN-CONTAINING PROTEIN"/>
    <property type="match status" value="1"/>
</dbReference>
<reference evidence="1 2" key="1">
    <citation type="submission" date="2019-03" db="EMBL/GenBank/DDBJ databases">
        <title>Dyadobacter AR-3-6 sp. nov., isolated from arctic soil.</title>
        <authorList>
            <person name="Chaudhary D.K."/>
        </authorList>
    </citation>
    <scope>NUCLEOTIDE SEQUENCE [LARGE SCALE GENOMIC DNA]</scope>
    <source>
        <strain evidence="1 2">AR-3-6</strain>
    </source>
</reference>
<dbReference type="SUPFAM" id="SSF55781">
    <property type="entry name" value="GAF domain-like"/>
    <property type="match status" value="1"/>
</dbReference>
<comment type="caution">
    <text evidence="1">The sequence shown here is derived from an EMBL/GenBank/DDBJ whole genome shotgun (WGS) entry which is preliminary data.</text>
</comment>
<evidence type="ECO:0000313" key="1">
    <source>
        <dbReference type="EMBL" id="TDE18033.1"/>
    </source>
</evidence>
<gene>
    <name evidence="1" type="ORF">E0F88_00300</name>
</gene>
<dbReference type="RefSeq" id="WP_131955552.1">
    <property type="nucleotide sequence ID" value="NZ_SMFL01000001.1"/>
</dbReference>
<dbReference type="OrthoDB" id="9811889at2"/>
<evidence type="ECO:0008006" key="3">
    <source>
        <dbReference type="Google" id="ProtNLM"/>
    </source>
</evidence>
<dbReference type="Proteomes" id="UP000294850">
    <property type="component" value="Unassembled WGS sequence"/>
</dbReference>
<protein>
    <recommendedName>
        <fullName evidence="3">GAF domain-containing protein</fullName>
    </recommendedName>
</protein>
<keyword evidence="2" id="KW-1185">Reference proteome</keyword>
<evidence type="ECO:0000313" key="2">
    <source>
        <dbReference type="Proteomes" id="UP000294850"/>
    </source>
</evidence>
<accession>A0A4R5E229</accession>
<dbReference type="PANTHER" id="PTHR43102">
    <property type="entry name" value="SLR1143 PROTEIN"/>
    <property type="match status" value="1"/>
</dbReference>
<proteinExistence type="predicted"/>
<dbReference type="AlphaFoldDB" id="A0A4R5E229"/>
<dbReference type="EMBL" id="SMFL01000001">
    <property type="protein sequence ID" value="TDE18033.1"/>
    <property type="molecule type" value="Genomic_DNA"/>
</dbReference>
<sequence length="90" mass="9993">MKAVRSLLALDFDKKGEFQDIVDLASKLCDKPVALITLLDKTKNWMKVRSGINIEAMPSKTSFCQHAVQQDSLMIVCDASQDASSTAMNW</sequence>